<evidence type="ECO:0000256" key="6">
    <source>
        <dbReference type="ARBA" id="ARBA00022490"/>
    </source>
</evidence>
<evidence type="ECO:0000259" key="17">
    <source>
        <dbReference type="PROSITE" id="PS50222"/>
    </source>
</evidence>
<keyword evidence="19" id="KW-1185">Reference proteome</keyword>
<keyword evidence="5" id="KW-1003">Cell membrane</keyword>
<feature type="domain" description="EF-hand" evidence="17">
    <location>
        <begin position="97"/>
        <end position="132"/>
    </location>
</feature>
<evidence type="ECO:0000256" key="16">
    <source>
        <dbReference type="ARBA" id="ARBA00038164"/>
    </source>
</evidence>
<evidence type="ECO:0000256" key="14">
    <source>
        <dbReference type="ARBA" id="ARBA00023242"/>
    </source>
</evidence>
<protein>
    <recommendedName>
        <fullName evidence="17">EF-hand domain-containing protein</fullName>
    </recommendedName>
</protein>
<keyword evidence="15" id="KW-0449">Lipoprotein</keyword>
<comment type="caution">
    <text evidence="18">The sequence shown here is derived from an EMBL/GenBank/DDBJ whole genome shotgun (WGS) entry which is preliminary data.</text>
</comment>
<evidence type="ECO:0000256" key="15">
    <source>
        <dbReference type="ARBA" id="ARBA00023288"/>
    </source>
</evidence>
<evidence type="ECO:0000256" key="8">
    <source>
        <dbReference type="ARBA" id="ARBA00022707"/>
    </source>
</evidence>
<proteinExistence type="inferred from homology"/>
<evidence type="ECO:0000256" key="5">
    <source>
        <dbReference type="ARBA" id="ARBA00022475"/>
    </source>
</evidence>
<dbReference type="Proteomes" id="UP000242450">
    <property type="component" value="Chromosome X"/>
</dbReference>
<evidence type="ECO:0000256" key="9">
    <source>
        <dbReference type="ARBA" id="ARBA00022723"/>
    </source>
</evidence>
<evidence type="ECO:0000256" key="11">
    <source>
        <dbReference type="ARBA" id="ARBA00022837"/>
    </source>
</evidence>
<evidence type="ECO:0000256" key="12">
    <source>
        <dbReference type="ARBA" id="ARBA00022927"/>
    </source>
</evidence>
<name>A0A212C0N9_CEREH</name>
<keyword evidence="14" id="KW-0539">Nucleus</keyword>
<dbReference type="PANTHER" id="PTHR46002">
    <property type="entry name" value="EG:114D9.1 PROTEIN-RELATED"/>
    <property type="match status" value="1"/>
</dbReference>
<keyword evidence="8" id="KW-0519">Myristate</keyword>
<evidence type="ECO:0000313" key="18">
    <source>
        <dbReference type="EMBL" id="OWJ99578.1"/>
    </source>
</evidence>
<keyword evidence="4" id="KW-0813">Transport</keyword>
<dbReference type="InterPro" id="IPR011992">
    <property type="entry name" value="EF-hand-dom_pair"/>
</dbReference>
<feature type="non-terminal residue" evidence="18">
    <location>
        <position position="1"/>
    </location>
</feature>
<evidence type="ECO:0000256" key="13">
    <source>
        <dbReference type="ARBA" id="ARBA00023136"/>
    </source>
</evidence>
<dbReference type="PROSITE" id="PS50222">
    <property type="entry name" value="EF_HAND_2"/>
    <property type="match status" value="1"/>
</dbReference>
<keyword evidence="12" id="KW-0653">Protein transport</keyword>
<accession>A0A212C0N9</accession>
<comment type="subcellular location">
    <subcellularLocation>
        <location evidence="2">Cell membrane</location>
    </subcellularLocation>
    <subcellularLocation>
        <location evidence="3">Cytoplasm</location>
    </subcellularLocation>
    <subcellularLocation>
        <location evidence="1">Nucleus</location>
    </subcellularLocation>
</comment>
<evidence type="ECO:0000256" key="2">
    <source>
        <dbReference type="ARBA" id="ARBA00004236"/>
    </source>
</evidence>
<organism evidence="18 19">
    <name type="scientific">Cervus elaphus hippelaphus</name>
    <name type="common">European red deer</name>
    <dbReference type="NCBI Taxonomy" id="46360"/>
    <lineage>
        <taxon>Eukaryota</taxon>
        <taxon>Metazoa</taxon>
        <taxon>Chordata</taxon>
        <taxon>Craniata</taxon>
        <taxon>Vertebrata</taxon>
        <taxon>Euteleostomi</taxon>
        <taxon>Mammalia</taxon>
        <taxon>Eutheria</taxon>
        <taxon>Laurasiatheria</taxon>
        <taxon>Artiodactyla</taxon>
        <taxon>Ruminantia</taxon>
        <taxon>Pecora</taxon>
        <taxon>Cervidae</taxon>
        <taxon>Cervinae</taxon>
        <taxon>Cervus</taxon>
    </lineage>
</organism>
<keyword evidence="9" id="KW-0479">Metal-binding</keyword>
<evidence type="ECO:0000256" key="10">
    <source>
        <dbReference type="ARBA" id="ARBA00022737"/>
    </source>
</evidence>
<evidence type="ECO:0000256" key="1">
    <source>
        <dbReference type="ARBA" id="ARBA00004123"/>
    </source>
</evidence>
<evidence type="ECO:0000256" key="7">
    <source>
        <dbReference type="ARBA" id="ARBA00022553"/>
    </source>
</evidence>
<dbReference type="OrthoDB" id="191686at2759"/>
<dbReference type="AlphaFoldDB" id="A0A212C0N9"/>
<keyword evidence="13" id="KW-0472">Membrane</keyword>
<evidence type="ECO:0000256" key="3">
    <source>
        <dbReference type="ARBA" id="ARBA00004496"/>
    </source>
</evidence>
<keyword evidence="7" id="KW-0597">Phosphoprotein</keyword>
<dbReference type="GO" id="GO:0005509">
    <property type="term" value="F:calcium ion binding"/>
    <property type="evidence" value="ECO:0007669"/>
    <property type="project" value="InterPro"/>
</dbReference>
<gene>
    <name evidence="18" type="ORF">Celaphus_00010111</name>
</gene>
<dbReference type="SUPFAM" id="SSF47473">
    <property type="entry name" value="EF-hand"/>
    <property type="match status" value="1"/>
</dbReference>
<keyword evidence="11" id="KW-0106">Calcium</keyword>
<dbReference type="Gene3D" id="1.10.238.10">
    <property type="entry name" value="EF-hand"/>
    <property type="match status" value="1"/>
</dbReference>
<dbReference type="EMBL" id="MKHE01000034">
    <property type="protein sequence ID" value="OWJ99578.1"/>
    <property type="molecule type" value="Genomic_DNA"/>
</dbReference>
<dbReference type="InterPro" id="IPR051875">
    <property type="entry name" value="Calcineurin_B_homologous"/>
</dbReference>
<dbReference type="GO" id="GO:0015031">
    <property type="term" value="P:protein transport"/>
    <property type="evidence" value="ECO:0007669"/>
    <property type="project" value="UniProtKB-KW"/>
</dbReference>
<dbReference type="GO" id="GO:0005886">
    <property type="term" value="C:plasma membrane"/>
    <property type="evidence" value="ECO:0007669"/>
    <property type="project" value="UniProtKB-SubCell"/>
</dbReference>
<sequence>EVLWPVQKSPKQGSLNHNPCDVAARKSLRRIRMETCFSHNQIIYLYSQFTSLDKGENGTLSWEDFQWIPRLVIKPLGDWLINSAKCKDKNGLEPLNSQSNKLYFAFRLYDLDKNDKIFHNELFQVLHMMAGVNVSDEQLGGITDSPFRRLI</sequence>
<evidence type="ECO:0000256" key="4">
    <source>
        <dbReference type="ARBA" id="ARBA00022448"/>
    </source>
</evidence>
<reference evidence="18 19" key="1">
    <citation type="journal article" date="2018" name="Mol. Genet. Genomics">
        <title>The red deer Cervus elaphus genome CerEla1.0: sequencing, annotating, genes, and chromosomes.</title>
        <authorList>
            <person name="Bana N.A."/>
            <person name="Nyiri A."/>
            <person name="Nagy J."/>
            <person name="Frank K."/>
            <person name="Nagy T."/>
            <person name="Steger V."/>
            <person name="Schiller M."/>
            <person name="Lakatos P."/>
            <person name="Sugar L."/>
            <person name="Horn P."/>
            <person name="Barta E."/>
            <person name="Orosz L."/>
        </authorList>
    </citation>
    <scope>NUCLEOTIDE SEQUENCE [LARGE SCALE GENOMIC DNA]</scope>
    <source>
        <strain evidence="18">Hungarian</strain>
    </source>
</reference>
<dbReference type="InterPro" id="IPR002048">
    <property type="entry name" value="EF_hand_dom"/>
</dbReference>
<dbReference type="GO" id="GO:0005634">
    <property type="term" value="C:nucleus"/>
    <property type="evidence" value="ECO:0007669"/>
    <property type="project" value="UniProtKB-SubCell"/>
</dbReference>
<keyword evidence="6" id="KW-0963">Cytoplasm</keyword>
<dbReference type="GO" id="GO:0005737">
    <property type="term" value="C:cytoplasm"/>
    <property type="evidence" value="ECO:0007669"/>
    <property type="project" value="UniProtKB-SubCell"/>
</dbReference>
<comment type="similarity">
    <text evidence="16">Belongs to the calcineurin regulatory subunit family. CHP subfamily.</text>
</comment>
<keyword evidence="10" id="KW-0677">Repeat</keyword>
<evidence type="ECO:0000313" key="19">
    <source>
        <dbReference type="Proteomes" id="UP000242450"/>
    </source>
</evidence>